<dbReference type="GO" id="GO:0042597">
    <property type="term" value="C:periplasmic space"/>
    <property type="evidence" value="ECO:0007669"/>
    <property type="project" value="UniProtKB-SubCell"/>
</dbReference>
<evidence type="ECO:0000259" key="10">
    <source>
        <dbReference type="Pfam" id="PF14537"/>
    </source>
</evidence>
<dbReference type="Pfam" id="PF14537">
    <property type="entry name" value="Cytochrom_c3_2"/>
    <property type="match status" value="1"/>
</dbReference>
<evidence type="ECO:0000256" key="3">
    <source>
        <dbReference type="ARBA" id="ARBA00022448"/>
    </source>
</evidence>
<evidence type="ECO:0000313" key="11">
    <source>
        <dbReference type="EMBL" id="QIZ77947.1"/>
    </source>
</evidence>
<dbReference type="InterPro" id="IPR036280">
    <property type="entry name" value="Multihaem_cyt_sf"/>
</dbReference>
<dbReference type="InterPro" id="IPR012286">
    <property type="entry name" value="Tetrahaem_cytochrome"/>
</dbReference>
<dbReference type="SUPFAM" id="SSF48695">
    <property type="entry name" value="Multiheme cytochromes"/>
    <property type="match status" value="1"/>
</dbReference>
<dbReference type="AlphaFoldDB" id="A0A6H1UFR5"/>
<keyword evidence="3" id="KW-0813">Transport</keyword>
<evidence type="ECO:0000256" key="4">
    <source>
        <dbReference type="ARBA" id="ARBA00022617"/>
    </source>
</evidence>
<dbReference type="EMBL" id="CP051180">
    <property type="protein sequence ID" value="QIZ77947.1"/>
    <property type="molecule type" value="Genomic_DNA"/>
</dbReference>
<evidence type="ECO:0000256" key="6">
    <source>
        <dbReference type="ARBA" id="ARBA00022982"/>
    </source>
</evidence>
<evidence type="ECO:0000256" key="1">
    <source>
        <dbReference type="ARBA" id="ARBA00001926"/>
    </source>
</evidence>
<dbReference type="GO" id="GO:0046872">
    <property type="term" value="F:metal ion binding"/>
    <property type="evidence" value="ECO:0007669"/>
    <property type="project" value="UniProtKB-KW"/>
</dbReference>
<reference evidence="11 12" key="1">
    <citation type="submission" date="2020-04" db="EMBL/GenBank/DDBJ databases">
        <title>Ferrimonas sp. S7 isolated from sea water.</title>
        <authorList>
            <person name="Bae S.S."/>
            <person name="Baek K."/>
        </authorList>
    </citation>
    <scope>NUCLEOTIDE SEQUENCE [LARGE SCALE GENOMIC DNA]</scope>
    <source>
        <strain evidence="11 12">S7</strain>
    </source>
</reference>
<feature type="chain" id="PRO_5026084437" evidence="9">
    <location>
        <begin position="20"/>
        <end position="115"/>
    </location>
</feature>
<sequence length="115" mass="12923">MKSLTALLLGLVLSTSAYAQQNQQPHHEMAYESGCESCHDQGMDRFPSDQACLQCHDVDDLAEQTAREGEDAKQNPHDSMHYGKEAPCQDCHGEHSPKKALCQECHNFNYPKFND</sequence>
<evidence type="ECO:0000256" key="7">
    <source>
        <dbReference type="ARBA" id="ARBA00023004"/>
    </source>
</evidence>
<feature type="region of interest" description="Disordered" evidence="8">
    <location>
        <begin position="64"/>
        <end position="86"/>
    </location>
</feature>
<proteinExistence type="predicted"/>
<organism evidence="11 12">
    <name type="scientific">Ferrimonas lipolytica</name>
    <dbReference type="NCBI Taxonomy" id="2724191"/>
    <lineage>
        <taxon>Bacteria</taxon>
        <taxon>Pseudomonadati</taxon>
        <taxon>Pseudomonadota</taxon>
        <taxon>Gammaproteobacteria</taxon>
        <taxon>Alteromonadales</taxon>
        <taxon>Ferrimonadaceae</taxon>
        <taxon>Ferrimonas</taxon>
    </lineage>
</organism>
<comment type="cofactor">
    <cofactor evidence="1">
        <name>heme c</name>
        <dbReference type="ChEBI" id="CHEBI:61717"/>
    </cofactor>
</comment>
<keyword evidence="9" id="KW-0732">Signal</keyword>
<name>A0A6H1UFR5_9GAMM</name>
<gene>
    <name evidence="11" type="ORF">HER31_14215</name>
</gene>
<dbReference type="Gene3D" id="1.10.1130.10">
    <property type="entry name" value="Flavocytochrome C3, Chain A"/>
    <property type="match status" value="1"/>
</dbReference>
<protein>
    <submittedName>
        <fullName evidence="11">Cytochrome c3 family protein</fullName>
    </submittedName>
</protein>
<feature type="domain" description="Tetrahaem cytochrome" evidence="10">
    <location>
        <begin position="31"/>
        <end position="107"/>
    </location>
</feature>
<feature type="compositionally biased region" description="Basic and acidic residues" evidence="8">
    <location>
        <begin position="65"/>
        <end position="84"/>
    </location>
</feature>
<keyword evidence="5" id="KW-0479">Metal-binding</keyword>
<keyword evidence="12" id="KW-1185">Reference proteome</keyword>
<evidence type="ECO:0000256" key="9">
    <source>
        <dbReference type="SAM" id="SignalP"/>
    </source>
</evidence>
<keyword evidence="4" id="KW-0349">Heme</keyword>
<feature type="signal peptide" evidence="9">
    <location>
        <begin position="1"/>
        <end position="19"/>
    </location>
</feature>
<dbReference type="RefSeq" id="WP_168661429.1">
    <property type="nucleotide sequence ID" value="NZ_CP051180.1"/>
</dbReference>
<keyword evidence="7" id="KW-0408">Iron</keyword>
<comment type="subcellular location">
    <subcellularLocation>
        <location evidence="2">Periplasm</location>
    </subcellularLocation>
</comment>
<accession>A0A6H1UFR5</accession>
<dbReference type="Proteomes" id="UP000501602">
    <property type="component" value="Chromosome"/>
</dbReference>
<keyword evidence="6" id="KW-0249">Electron transport</keyword>
<evidence type="ECO:0000256" key="5">
    <source>
        <dbReference type="ARBA" id="ARBA00022723"/>
    </source>
</evidence>
<evidence type="ECO:0000256" key="8">
    <source>
        <dbReference type="SAM" id="MobiDB-lite"/>
    </source>
</evidence>
<dbReference type="KEGG" id="fes:HER31_14215"/>
<evidence type="ECO:0000256" key="2">
    <source>
        <dbReference type="ARBA" id="ARBA00004418"/>
    </source>
</evidence>
<evidence type="ECO:0000313" key="12">
    <source>
        <dbReference type="Proteomes" id="UP000501602"/>
    </source>
</evidence>